<evidence type="ECO:0000256" key="1">
    <source>
        <dbReference type="ARBA" id="ARBA00023002"/>
    </source>
</evidence>
<dbReference type="PANTHER" id="PTHR21363:SF0">
    <property type="entry name" value="PREPHENATE DEHYDROGENASE [NADP(+)]"/>
    <property type="match status" value="1"/>
</dbReference>
<dbReference type="InterPro" id="IPR046826">
    <property type="entry name" value="PDH_N"/>
</dbReference>
<evidence type="ECO:0000313" key="3">
    <source>
        <dbReference type="EMBL" id="GAT35000.1"/>
    </source>
</evidence>
<dbReference type="EMBL" id="BDCO01000003">
    <property type="protein sequence ID" value="GAT35000.1"/>
    <property type="molecule type" value="Genomic_DNA"/>
</dbReference>
<dbReference type="SUPFAM" id="SSF48179">
    <property type="entry name" value="6-phosphogluconate dehydrogenase C-terminal domain-like"/>
    <property type="match status" value="1"/>
</dbReference>
<accession>A0A146GCC1</accession>
<dbReference type="Proteomes" id="UP000076023">
    <property type="component" value="Unassembled WGS sequence"/>
</dbReference>
<dbReference type="InterPro" id="IPR046825">
    <property type="entry name" value="PDH_C"/>
</dbReference>
<organism evidence="3 4">
    <name type="scientific">Terrimicrobium sacchariphilum</name>
    <dbReference type="NCBI Taxonomy" id="690879"/>
    <lineage>
        <taxon>Bacteria</taxon>
        <taxon>Pseudomonadati</taxon>
        <taxon>Verrucomicrobiota</taxon>
        <taxon>Terrimicrobiia</taxon>
        <taxon>Terrimicrobiales</taxon>
        <taxon>Terrimicrobiaceae</taxon>
        <taxon>Terrimicrobium</taxon>
    </lineage>
</organism>
<dbReference type="GO" id="GO:0004665">
    <property type="term" value="F:prephenate dehydrogenase (NADP+) activity"/>
    <property type="evidence" value="ECO:0007669"/>
    <property type="project" value="InterPro"/>
</dbReference>
<reference evidence="4" key="1">
    <citation type="journal article" date="2017" name="Genome Announc.">
        <title>Draft Genome Sequence of Terrimicrobium sacchariphilum NM-5T, a Facultative Anaerobic Soil Bacterium of the Class Spartobacteria.</title>
        <authorList>
            <person name="Qiu Y.L."/>
            <person name="Tourlousse D.M."/>
            <person name="Matsuura N."/>
            <person name="Ohashi A."/>
            <person name="Sekiguchi Y."/>
        </authorList>
    </citation>
    <scope>NUCLEOTIDE SEQUENCE [LARGE SCALE GENOMIC DNA]</scope>
    <source>
        <strain evidence="4">NM-5</strain>
    </source>
</reference>
<dbReference type="Gene3D" id="3.40.50.720">
    <property type="entry name" value="NAD(P)-binding Rossmann-like Domain"/>
    <property type="match status" value="1"/>
</dbReference>
<keyword evidence="4" id="KW-1185">Reference proteome</keyword>
<dbReference type="SUPFAM" id="SSF51735">
    <property type="entry name" value="NAD(P)-binding Rossmann-fold domains"/>
    <property type="match status" value="1"/>
</dbReference>
<name>A0A146GCC1_TERSA</name>
<dbReference type="InterPro" id="IPR036291">
    <property type="entry name" value="NAD(P)-bd_dom_sf"/>
</dbReference>
<dbReference type="GO" id="GO:0008977">
    <property type="term" value="F:prephenate dehydrogenase (NAD+) activity"/>
    <property type="evidence" value="ECO:0007669"/>
    <property type="project" value="InterPro"/>
</dbReference>
<protein>
    <submittedName>
        <fullName evidence="3">3-phosphoshikimate 1-carboxyvinyltransferase</fullName>
    </submittedName>
</protein>
<dbReference type="STRING" id="690879.TSACC_360"/>
<sequence>MAAQSFEHVFTDPAAAAEGADICVFCTPIGAMETIAKVIAPVMASHGIVTDAGSVKGSVVHTLEPIFGGRFVGSHPMAGSERSGISAARPDLFEGATAVVTPTEKSDPRAVSEVESLWRDVGCRIVTMSPDEHDESVARISHLPHAAAAALVNAINRRLPEAQKIAGGGYRDTTRIAAGPPAMWSEILLENKAALIAGLEDFTHTLEELKALLHSHDAAALEAYLSRAKEVRDNLP</sequence>
<comment type="caution">
    <text evidence="3">The sequence shown here is derived from an EMBL/GenBank/DDBJ whole genome shotgun (WGS) entry which is preliminary data.</text>
</comment>
<evidence type="ECO:0000259" key="2">
    <source>
        <dbReference type="PROSITE" id="PS51176"/>
    </source>
</evidence>
<dbReference type="InterPro" id="IPR050812">
    <property type="entry name" value="Preph/Arog_dehydrog"/>
</dbReference>
<dbReference type="AlphaFoldDB" id="A0A146GCC1"/>
<dbReference type="InParanoid" id="A0A146GCC1"/>
<dbReference type="PANTHER" id="PTHR21363">
    <property type="entry name" value="PREPHENATE DEHYDROGENASE"/>
    <property type="match status" value="1"/>
</dbReference>
<keyword evidence="1" id="KW-0560">Oxidoreductase</keyword>
<evidence type="ECO:0000313" key="4">
    <source>
        <dbReference type="Proteomes" id="UP000076023"/>
    </source>
</evidence>
<dbReference type="InterPro" id="IPR003099">
    <property type="entry name" value="Prephen_DH"/>
</dbReference>
<keyword evidence="3" id="KW-0808">Transferase</keyword>
<gene>
    <name evidence="3" type="ORF">TSACC_360</name>
</gene>
<dbReference type="GO" id="GO:0070403">
    <property type="term" value="F:NAD+ binding"/>
    <property type="evidence" value="ECO:0007669"/>
    <property type="project" value="InterPro"/>
</dbReference>
<dbReference type="GO" id="GO:0006571">
    <property type="term" value="P:tyrosine biosynthetic process"/>
    <property type="evidence" value="ECO:0007669"/>
    <property type="project" value="InterPro"/>
</dbReference>
<dbReference type="Pfam" id="PF20463">
    <property type="entry name" value="PDH_C"/>
    <property type="match status" value="1"/>
</dbReference>
<dbReference type="InterPro" id="IPR008927">
    <property type="entry name" value="6-PGluconate_DH-like_C_sf"/>
</dbReference>
<dbReference type="Gene3D" id="1.10.3660.10">
    <property type="entry name" value="6-phosphogluconate dehydrogenase C-terminal like domain"/>
    <property type="match status" value="1"/>
</dbReference>
<dbReference type="PROSITE" id="PS51176">
    <property type="entry name" value="PDH_ADH"/>
    <property type="match status" value="1"/>
</dbReference>
<dbReference type="Pfam" id="PF02153">
    <property type="entry name" value="PDH_N"/>
    <property type="match status" value="1"/>
</dbReference>
<dbReference type="GO" id="GO:0016740">
    <property type="term" value="F:transferase activity"/>
    <property type="evidence" value="ECO:0007669"/>
    <property type="project" value="UniProtKB-KW"/>
</dbReference>
<proteinExistence type="predicted"/>
<feature type="domain" description="Prephenate/arogenate dehydrogenase" evidence="2">
    <location>
        <begin position="1"/>
        <end position="236"/>
    </location>
</feature>